<dbReference type="AlphaFoldDB" id="A0A0D0DIG8"/>
<accession>A0A0D0DIG8</accession>
<reference evidence="1 2" key="1">
    <citation type="submission" date="2014-04" db="EMBL/GenBank/DDBJ databases">
        <authorList>
            <consortium name="DOE Joint Genome Institute"/>
            <person name="Kuo A."/>
            <person name="Kohler A."/>
            <person name="Jargeat P."/>
            <person name="Nagy L.G."/>
            <person name="Floudas D."/>
            <person name="Copeland A."/>
            <person name="Barry K.W."/>
            <person name="Cichocki N."/>
            <person name="Veneault-Fourrey C."/>
            <person name="LaButti K."/>
            <person name="Lindquist E.A."/>
            <person name="Lipzen A."/>
            <person name="Lundell T."/>
            <person name="Morin E."/>
            <person name="Murat C."/>
            <person name="Sun H."/>
            <person name="Tunlid A."/>
            <person name="Henrissat B."/>
            <person name="Grigoriev I.V."/>
            <person name="Hibbett D.S."/>
            <person name="Martin F."/>
            <person name="Nordberg H.P."/>
            <person name="Cantor M.N."/>
            <person name="Hua S.X."/>
        </authorList>
    </citation>
    <scope>NUCLEOTIDE SEQUENCE [LARGE SCALE GENOMIC DNA]</scope>
    <source>
        <strain evidence="1 2">Ve08.2h10</strain>
    </source>
</reference>
<reference evidence="2" key="2">
    <citation type="submission" date="2015-01" db="EMBL/GenBank/DDBJ databases">
        <title>Evolutionary Origins and Diversification of the Mycorrhizal Mutualists.</title>
        <authorList>
            <consortium name="DOE Joint Genome Institute"/>
            <consortium name="Mycorrhizal Genomics Consortium"/>
            <person name="Kohler A."/>
            <person name="Kuo A."/>
            <person name="Nagy L.G."/>
            <person name="Floudas D."/>
            <person name="Copeland A."/>
            <person name="Barry K.W."/>
            <person name="Cichocki N."/>
            <person name="Veneault-Fourrey C."/>
            <person name="LaButti K."/>
            <person name="Lindquist E.A."/>
            <person name="Lipzen A."/>
            <person name="Lundell T."/>
            <person name="Morin E."/>
            <person name="Murat C."/>
            <person name="Riley R."/>
            <person name="Ohm R."/>
            <person name="Sun H."/>
            <person name="Tunlid A."/>
            <person name="Henrissat B."/>
            <person name="Grigoriev I.V."/>
            <person name="Hibbett D.S."/>
            <person name="Martin F."/>
        </authorList>
    </citation>
    <scope>NUCLEOTIDE SEQUENCE [LARGE SCALE GENOMIC DNA]</scope>
    <source>
        <strain evidence="2">Ve08.2h10</strain>
    </source>
</reference>
<keyword evidence="2" id="KW-1185">Reference proteome</keyword>
<dbReference type="EMBL" id="KN825816">
    <property type="protein sequence ID" value="KIK81339.1"/>
    <property type="molecule type" value="Genomic_DNA"/>
</dbReference>
<organism evidence="1 2">
    <name type="scientific">Paxillus rubicundulus Ve08.2h10</name>
    <dbReference type="NCBI Taxonomy" id="930991"/>
    <lineage>
        <taxon>Eukaryota</taxon>
        <taxon>Fungi</taxon>
        <taxon>Dikarya</taxon>
        <taxon>Basidiomycota</taxon>
        <taxon>Agaricomycotina</taxon>
        <taxon>Agaricomycetes</taxon>
        <taxon>Agaricomycetidae</taxon>
        <taxon>Boletales</taxon>
        <taxon>Paxilineae</taxon>
        <taxon>Paxillaceae</taxon>
        <taxon>Paxillus</taxon>
    </lineage>
</organism>
<dbReference type="InParanoid" id="A0A0D0DIG8"/>
<dbReference type="HOGENOM" id="CLU_2210846_0_0_1"/>
<evidence type="ECO:0000313" key="1">
    <source>
        <dbReference type="EMBL" id="KIK81339.1"/>
    </source>
</evidence>
<proteinExistence type="predicted"/>
<dbReference type="Proteomes" id="UP000054538">
    <property type="component" value="Unassembled WGS sequence"/>
</dbReference>
<protein>
    <submittedName>
        <fullName evidence="1">Uncharacterized protein</fullName>
    </submittedName>
</protein>
<sequence>MSKNHRDVDGTRRHLYSLCIDVDSILVCSWTSPTTPTNFLEELHLSSPLLLFEVPIRIGASQPALVVLLPPARFTTEISIIYHSLYHSTRRGILNLDKAPLMGTLKE</sequence>
<evidence type="ECO:0000313" key="2">
    <source>
        <dbReference type="Proteomes" id="UP000054538"/>
    </source>
</evidence>
<name>A0A0D0DIG8_9AGAM</name>
<gene>
    <name evidence="1" type="ORF">PAXRUDRAFT_761651</name>
</gene>